<feature type="transmembrane region" description="Helical" evidence="11">
    <location>
        <begin position="1493"/>
        <end position="1514"/>
    </location>
</feature>
<dbReference type="GO" id="GO:0140359">
    <property type="term" value="F:ABC-type transporter activity"/>
    <property type="evidence" value="ECO:0007669"/>
    <property type="project" value="InterPro"/>
</dbReference>
<feature type="domain" description="ABC transporter" evidence="12">
    <location>
        <begin position="495"/>
        <end position="715"/>
    </location>
</feature>
<comment type="subcellular location">
    <subcellularLocation>
        <location evidence="1">Membrane</location>
        <topology evidence="1">Multi-pass membrane protein</topology>
    </subcellularLocation>
</comment>
<evidence type="ECO:0000256" key="11">
    <source>
        <dbReference type="SAM" id="Phobius"/>
    </source>
</evidence>
<sequence>MAVPSKPVNDNSAVERHDSIETETPPADGFVPEQTDMENHVDDISSKILDIIFDYALNKFNDSKERLESGRPKFLAVVSKFVAAGTRVDMCLPAFPFKSANKAYKVFGILPDKAEELSLGRLNTMCVRISEIYPPGAQCIIISDGIVYNDLLSISDRDTWAYGQALRKMASSKDFKHIGFSRIKDLIDFPMPPDLREIAYVANCTNFRRAFLNRFGKDDIDIDKEIKDNPDTMMTYLGYRRFLESDLKHIFPVGNGRTANDYRRDVRYLAKQMLIRGYAFAGAVKNGFPNHLRLSIHHSTGEHKISMSLLDTKTGFTTPWHCCVARMANGEWTSAPMGEYLKDSNMKVVHENGRPSYFQETIDGAGIEEVSAAQPVHMHRIKSRDTSPDTKSTILSPFTGEEEERLKVLAKSISTQLKQQDNKPINPFSASENPALDPHSSEFSIAAWLQAVMSITSRDPEKYPRGVAGVAYKDLSAHGVGEATDYQKTFGNYPLELVKFAKKLMSQGESAKIQILRDFDGLIRSGEMLLVLGRPGSGCSTFLKTISRETSGFKIGEESYLNYQGIPKETMHKDFRGECIYQAETDAHFPQLTVGQTLDFAGRARVGNDFVRGVSGGERKRVSIAEAAIGGSAVQCWDNSTRGLDSATALEFVRTLRTSTKLTGATALVSVYQASQSIYNVFDKVALLYEGRQIYFGNIHAAKEFFINMGFECAPRQVTADFLTSLTNPLERRVRPGFQGKTPSTPDDFSAAWKRSKDRERLLEEIDDFNKEYPIGGPSLDSFKQFRKTVKATSQRAKSPYNLSIPQQVALCVRRGFQSLRSNATLVIIGSLFNAIMALVVGSIFYDLPNTTDALYSRGALLFFGILLAAFASALEIMTLYAQRPIVEKHTKYAFYHPFTEAVASMICDLPNKVLTSITFNLVLYFMTNLRRTPGHFFVFLLFTFTCTLTMSMYFRSIGALSRSLPEALAPASIFCLALAIYTGFSIPIKDMVPWFRWLNYLNPVAYAFESLMINEFHGRTIECSRFVPQGPAYERVSSDERICATTGAAAGADFVDGDVYLDVNFGYHHSHLWRNLGIMIALMLFGCAVYLVATEYISAKKSKGEVLIFRRSHMPYLHSKMDEEAASFGNGSDILPNDKTALGPPVGLEKQTAIFQWSDVTYDIKVKKETRRLLHQVDGWVQPGTLTALMGITGAGKTTLLDVLANRTSVGIVDGEFLVNGQARDTGFQRKTGYVQQQDLHLSTTTVREALAFSALLRQPRITSRKDKLQYVEHVIDTLEMRSYADAIVGVPGEGLNIEQRKRLTIGVELAAKPALLLFLDEPTSGLDSQTAWSICQLLRRLADNGQAILCTIHQPSAHLFQVFDRLLFLAMGGRTMYFGDIGPHSKTMTSYFERNGARTCGPDENPAEWMLEITGSLSEQDWPAVWNDSPERKAVREELATMKAELSQRAIAITVPSDVDALRPFAAPFTTQLHVVLKRVFQQYWRTPSYLYSKVALCLFSALFIGFSFWQLSNSLHGLQNQMYAIFMLLVIFANVCSQIMPHYDAQRALYQSRESPSKTYSWQVFVLSNLLVEIPWNSVSALLIFVSWYYPIGLRHNALEVNEGPERETLMFLFILAFMNFAGTFTNMVLSAVGSAEAAGNLTNLLHSLSLIFCGVLVSPDAMPGFWIFMYRVSPFTYFFSGVLSVGLGNSHISCSTEEYLHFSPPPSMNCSAYLEPYIEAFDGYLTSESMGSITECVFCSGNDTNIFLETVSANYDDRWRNFGIFWVYIIFNMAAAPVLFWLTKVPKDKMSIGKKGKGLEVKSDNALDVFGPLDVLNFTSKRQHMEVSLLHTSLDPVSTFVEGGPACIGQSVVPTHTYETAPDDIEILLVPGGFGARDPENVMRVRQFVKERYPKLKYLLTVCTGSAIVAQTGILDGREATSNKRSFDWVLTQGANVKWARNARWVVDGNIWTSSGISAGIDMTYAFIAEQYGQDIADDTAKGSEYVRNTDPNADPFAV</sequence>
<feature type="transmembrane region" description="Helical" evidence="11">
    <location>
        <begin position="1613"/>
        <end position="1636"/>
    </location>
</feature>
<dbReference type="Proteomes" id="UP000663297">
    <property type="component" value="Chromosome 1"/>
</dbReference>
<feature type="transmembrane region" description="Helical" evidence="11">
    <location>
        <begin position="1073"/>
        <end position="1094"/>
    </location>
</feature>
<dbReference type="Pfam" id="PF19055">
    <property type="entry name" value="ABC2_membrane_7"/>
    <property type="match status" value="1"/>
</dbReference>
<keyword evidence="9 11" id="KW-0472">Membrane</keyword>
<dbReference type="InterPro" id="IPR003593">
    <property type="entry name" value="AAA+_ATPase"/>
</dbReference>
<gene>
    <name evidence="13" type="ORF">HYE67_002027</name>
</gene>
<evidence type="ECO:0000256" key="2">
    <source>
        <dbReference type="ARBA" id="ARBA00006012"/>
    </source>
</evidence>
<feature type="transmembrane region" description="Helical" evidence="11">
    <location>
        <begin position="1526"/>
        <end position="1546"/>
    </location>
</feature>
<feature type="transmembrane region" description="Helical" evidence="11">
    <location>
        <begin position="968"/>
        <end position="989"/>
    </location>
</feature>
<dbReference type="InterPro" id="IPR027417">
    <property type="entry name" value="P-loop_NTPase"/>
</dbReference>
<dbReference type="InterPro" id="IPR043926">
    <property type="entry name" value="ABCG_dom"/>
</dbReference>
<dbReference type="GO" id="GO:0016887">
    <property type="term" value="F:ATP hydrolysis activity"/>
    <property type="evidence" value="ECO:0007669"/>
    <property type="project" value="InterPro"/>
</dbReference>
<dbReference type="InterPro" id="IPR003439">
    <property type="entry name" value="ABC_transporter-like_ATP-bd"/>
</dbReference>
<evidence type="ECO:0000256" key="3">
    <source>
        <dbReference type="ARBA" id="ARBA00022448"/>
    </source>
</evidence>
<organism evidence="13 14">
    <name type="scientific">Fusarium culmorum</name>
    <dbReference type="NCBI Taxonomy" id="5516"/>
    <lineage>
        <taxon>Eukaryota</taxon>
        <taxon>Fungi</taxon>
        <taxon>Dikarya</taxon>
        <taxon>Ascomycota</taxon>
        <taxon>Pezizomycotina</taxon>
        <taxon>Sordariomycetes</taxon>
        <taxon>Hypocreomycetidae</taxon>
        <taxon>Hypocreales</taxon>
        <taxon>Nectriaceae</taxon>
        <taxon>Fusarium</taxon>
    </lineage>
</organism>
<dbReference type="SUPFAM" id="SSF52317">
    <property type="entry name" value="Class I glutamine amidotransferase-like"/>
    <property type="match status" value="1"/>
</dbReference>
<dbReference type="EMBL" id="CP064747">
    <property type="protein sequence ID" value="QPC59796.1"/>
    <property type="molecule type" value="Genomic_DNA"/>
</dbReference>
<dbReference type="CDD" id="cd03232">
    <property type="entry name" value="ABCG_PDR_domain2"/>
    <property type="match status" value="1"/>
</dbReference>
<evidence type="ECO:0000256" key="7">
    <source>
        <dbReference type="ARBA" id="ARBA00022962"/>
    </source>
</evidence>
<dbReference type="PROSITE" id="PS00211">
    <property type="entry name" value="ABC_TRANSPORTER_1"/>
    <property type="match status" value="2"/>
</dbReference>
<keyword evidence="7" id="KW-0315">Glutamine amidotransferase</keyword>
<dbReference type="InterPro" id="IPR029062">
    <property type="entry name" value="Class_I_gatase-like"/>
</dbReference>
<dbReference type="GO" id="GO:0016020">
    <property type="term" value="C:membrane"/>
    <property type="evidence" value="ECO:0007669"/>
    <property type="project" value="UniProtKB-SubCell"/>
</dbReference>
<keyword evidence="3" id="KW-0813">Transport</keyword>
<dbReference type="InterPro" id="IPR029481">
    <property type="entry name" value="ABC_trans_N"/>
</dbReference>
<feature type="transmembrane region" description="Helical" evidence="11">
    <location>
        <begin position="937"/>
        <end position="956"/>
    </location>
</feature>
<feature type="domain" description="ABC transporter" evidence="12">
    <location>
        <begin position="1156"/>
        <end position="1398"/>
    </location>
</feature>
<proteinExistence type="inferred from homology"/>
<dbReference type="Pfam" id="PF01965">
    <property type="entry name" value="DJ-1_PfpI"/>
    <property type="match status" value="1"/>
</dbReference>
<accession>A0A7S8D0N8</accession>
<evidence type="ECO:0000256" key="1">
    <source>
        <dbReference type="ARBA" id="ARBA00004141"/>
    </source>
</evidence>
<dbReference type="PANTHER" id="PTHR19241">
    <property type="entry name" value="ATP-BINDING CASSETTE TRANSPORTER"/>
    <property type="match status" value="1"/>
</dbReference>
<evidence type="ECO:0000256" key="10">
    <source>
        <dbReference type="SAM" id="MobiDB-lite"/>
    </source>
</evidence>
<comment type="similarity">
    <text evidence="2">Belongs to the ABC transporter superfamily. ABCG family. PDR (TC 3.A.1.205) subfamily.</text>
</comment>
<dbReference type="CDD" id="cd03233">
    <property type="entry name" value="ABCG_PDR_domain1"/>
    <property type="match status" value="1"/>
</dbReference>
<dbReference type="Pfam" id="PF01061">
    <property type="entry name" value="ABC2_membrane"/>
    <property type="match status" value="2"/>
</dbReference>
<evidence type="ECO:0000313" key="13">
    <source>
        <dbReference type="EMBL" id="QPC59796.1"/>
    </source>
</evidence>
<dbReference type="InterPro" id="IPR034001">
    <property type="entry name" value="ABCG_PDR_1"/>
</dbReference>
<dbReference type="InterPro" id="IPR002818">
    <property type="entry name" value="DJ-1/PfpI"/>
</dbReference>
<dbReference type="GO" id="GO:0005524">
    <property type="term" value="F:ATP binding"/>
    <property type="evidence" value="ECO:0007669"/>
    <property type="project" value="UniProtKB-KW"/>
</dbReference>
<dbReference type="InterPro" id="IPR010929">
    <property type="entry name" value="PDR_CDR_ABC"/>
</dbReference>
<dbReference type="InterPro" id="IPR013525">
    <property type="entry name" value="ABC2_TM"/>
</dbReference>
<dbReference type="InterPro" id="IPR017871">
    <property type="entry name" value="ABC_transporter-like_CS"/>
</dbReference>
<dbReference type="Pfam" id="PF14510">
    <property type="entry name" value="ABC_trans_N"/>
    <property type="match status" value="1"/>
</dbReference>
<feature type="transmembrane region" description="Helical" evidence="11">
    <location>
        <begin position="1767"/>
        <end position="1786"/>
    </location>
</feature>
<dbReference type="SUPFAM" id="SSF52540">
    <property type="entry name" value="P-loop containing nucleoside triphosphate hydrolases"/>
    <property type="match status" value="2"/>
</dbReference>
<feature type="transmembrane region" description="Helical" evidence="11">
    <location>
        <begin position="824"/>
        <end position="848"/>
    </location>
</feature>
<keyword evidence="4 11" id="KW-0812">Transmembrane</keyword>
<keyword evidence="8 11" id="KW-1133">Transmembrane helix</keyword>
<dbReference type="CDD" id="cd03139">
    <property type="entry name" value="GATase1_PfpI_2"/>
    <property type="match status" value="1"/>
</dbReference>
<reference evidence="13" key="1">
    <citation type="submission" date="2020-11" db="EMBL/GenBank/DDBJ databases">
        <title>The chromosome-scale genome resource for two endophytic Fusarium species: F. culmorum and F. pseudograminearum.</title>
        <authorList>
            <person name="Yuan Z."/>
        </authorList>
    </citation>
    <scope>NUCLEOTIDE SEQUENCE</scope>
    <source>
        <strain evidence="13">Class2-1B</strain>
    </source>
</reference>
<evidence type="ECO:0000256" key="9">
    <source>
        <dbReference type="ARBA" id="ARBA00023136"/>
    </source>
</evidence>
<feature type="transmembrane region" description="Helical" evidence="11">
    <location>
        <begin position="1648"/>
        <end position="1673"/>
    </location>
</feature>
<feature type="transmembrane region" description="Helical" evidence="11">
    <location>
        <begin position="860"/>
        <end position="882"/>
    </location>
</feature>
<dbReference type="InterPro" id="IPR034003">
    <property type="entry name" value="ABCG_PDR_2"/>
</dbReference>
<dbReference type="Pfam" id="PF05141">
    <property type="entry name" value="DIT1_PvcA"/>
    <property type="match status" value="1"/>
</dbReference>
<evidence type="ECO:0000313" key="14">
    <source>
        <dbReference type="Proteomes" id="UP000663297"/>
    </source>
</evidence>
<dbReference type="PROSITE" id="PS50893">
    <property type="entry name" value="ABC_TRANSPORTER_2"/>
    <property type="match status" value="2"/>
</dbReference>
<dbReference type="FunFam" id="3.40.50.300:FF:000054">
    <property type="entry name" value="ABC multidrug transporter atrF"/>
    <property type="match status" value="1"/>
</dbReference>
<dbReference type="Pfam" id="PF00005">
    <property type="entry name" value="ABC_tran"/>
    <property type="match status" value="2"/>
</dbReference>
<feature type="region of interest" description="Disordered" evidence="10">
    <location>
        <begin position="1"/>
        <end position="33"/>
    </location>
</feature>
<protein>
    <recommendedName>
        <fullName evidence="12">ABC transporter domain-containing protein</fullName>
    </recommendedName>
</protein>
<dbReference type="InterPro" id="IPR007817">
    <property type="entry name" value="Isocyanide_synthase_DIT1"/>
</dbReference>
<keyword evidence="6" id="KW-0067">ATP-binding</keyword>
<keyword evidence="5" id="KW-0547">Nucleotide-binding</keyword>
<evidence type="ECO:0000256" key="6">
    <source>
        <dbReference type="ARBA" id="ARBA00022840"/>
    </source>
</evidence>
<evidence type="ECO:0000259" key="12">
    <source>
        <dbReference type="PROSITE" id="PS50893"/>
    </source>
</evidence>
<name>A0A7S8D0N8_FUSCU</name>
<evidence type="ECO:0000256" key="5">
    <source>
        <dbReference type="ARBA" id="ARBA00022741"/>
    </source>
</evidence>
<dbReference type="SMART" id="SM00382">
    <property type="entry name" value="AAA"/>
    <property type="match status" value="2"/>
</dbReference>
<dbReference type="Gene3D" id="3.40.50.300">
    <property type="entry name" value="P-loop containing nucleotide triphosphate hydrolases"/>
    <property type="match status" value="3"/>
</dbReference>
<evidence type="ECO:0000256" key="4">
    <source>
        <dbReference type="ARBA" id="ARBA00022692"/>
    </source>
</evidence>
<dbReference type="Pfam" id="PF06422">
    <property type="entry name" value="PDR_CDR"/>
    <property type="match status" value="1"/>
</dbReference>
<evidence type="ECO:0000256" key="8">
    <source>
        <dbReference type="ARBA" id="ARBA00022989"/>
    </source>
</evidence>
<dbReference type="Gene3D" id="3.40.50.880">
    <property type="match status" value="1"/>
</dbReference>